<name>A0A0D2GMC5_9EURO</name>
<feature type="transmembrane region" description="Helical" evidence="1">
    <location>
        <begin position="545"/>
        <end position="568"/>
    </location>
</feature>
<feature type="transmembrane region" description="Helical" evidence="1">
    <location>
        <begin position="109"/>
        <end position="133"/>
    </location>
</feature>
<keyword evidence="3" id="KW-1185">Reference proteome</keyword>
<keyword evidence="1" id="KW-0812">Transmembrane</keyword>
<proteinExistence type="predicted"/>
<keyword evidence="1" id="KW-0472">Membrane</keyword>
<feature type="transmembrane region" description="Helical" evidence="1">
    <location>
        <begin position="33"/>
        <end position="53"/>
    </location>
</feature>
<dbReference type="EMBL" id="KN846956">
    <property type="protein sequence ID" value="KIW73509.1"/>
    <property type="molecule type" value="Genomic_DNA"/>
</dbReference>
<sequence length="711" mass="78780">MTEASIYTGPWVDWSRGTVIGSTITLSARSSSVLTAFLALFVTIVGSCLWKILSFLIHQCSASTDAQDGIYHQHQLVFRNTGSPFEATKSFAEIAWYWRKSGRRPWARSLPLTLFALVFLLAFGAASILTSLVTRAAAAQRLIVSDDCGYWSFDPSATLEQRTLAMQYKDLNDTLVAAEYARQCYDQDTSLNNKLRCGMYSARSITWTSEDAVCPFDPSICAVPQALKMDTGLIDSHVDLGVNAPHSDRVGFRKVTTCSPLSVKDNFVSVITSTGNDGLGVEGDRIRKYHYGAYIGAAVDTNTTYLYNQHAFIDGFGYELNTLQVPLDAAAFLAIPELNPPDADLTIIFLASNAIKYNYPTSDPFFSANFYVDLGSYNGINLSYFSADEYVSVIACTDQYQYCNGNDRARCTPLTGYQQAWAAIDATKLNLNEVQYTVASRIALSSRSLSTFHSISGRGASALRAQETIYDRVQQVVLPDDQWQIELANWFAISLAKLQQAIVEYAAPSVKAEDMPVGAYLQEPLDTASKAMCYSQKVAFTGSTVSFSVLGVVIILAVGGVMILLHLVMEPLVGWIQRLFQWGEFRRARWVMDDKFQVQRMGFEEARMGGEWTNLDGGVPVTKRGDVLFGGLHGMDLKTPRLGKQWAEKTGLDSEIVTPSDFADESASSIQSTTLSQQQSPFQYQYQLYRKPTYQALPRQESSLTTERHDV</sequence>
<accession>A0A0D2GMC5</accession>
<protein>
    <submittedName>
        <fullName evidence="2">Uncharacterized protein</fullName>
    </submittedName>
</protein>
<dbReference type="HOGENOM" id="CLU_014247_0_0_1"/>
<dbReference type="AlphaFoldDB" id="A0A0D2GMC5"/>
<reference evidence="2 3" key="1">
    <citation type="submission" date="2015-01" db="EMBL/GenBank/DDBJ databases">
        <title>The Genome Sequence of Capronia semiimmersa CBS27337.</title>
        <authorList>
            <consortium name="The Broad Institute Genomics Platform"/>
            <person name="Cuomo C."/>
            <person name="de Hoog S."/>
            <person name="Gorbushina A."/>
            <person name="Stielow B."/>
            <person name="Teixiera M."/>
            <person name="Abouelleil A."/>
            <person name="Chapman S.B."/>
            <person name="Priest M."/>
            <person name="Young S.K."/>
            <person name="Wortman J."/>
            <person name="Nusbaum C."/>
            <person name="Birren B."/>
        </authorList>
    </citation>
    <scope>NUCLEOTIDE SEQUENCE [LARGE SCALE GENOMIC DNA]</scope>
    <source>
        <strain evidence="2 3">CBS 27337</strain>
    </source>
</reference>
<dbReference type="Proteomes" id="UP000054266">
    <property type="component" value="Unassembled WGS sequence"/>
</dbReference>
<evidence type="ECO:0000256" key="1">
    <source>
        <dbReference type="SAM" id="Phobius"/>
    </source>
</evidence>
<gene>
    <name evidence="2" type="ORF">PV04_01622</name>
</gene>
<evidence type="ECO:0000313" key="2">
    <source>
        <dbReference type="EMBL" id="KIW73509.1"/>
    </source>
</evidence>
<evidence type="ECO:0000313" key="3">
    <source>
        <dbReference type="Proteomes" id="UP000054266"/>
    </source>
</evidence>
<organism evidence="2 3">
    <name type="scientific">Phialophora macrospora</name>
    <dbReference type="NCBI Taxonomy" id="1851006"/>
    <lineage>
        <taxon>Eukaryota</taxon>
        <taxon>Fungi</taxon>
        <taxon>Dikarya</taxon>
        <taxon>Ascomycota</taxon>
        <taxon>Pezizomycotina</taxon>
        <taxon>Eurotiomycetes</taxon>
        <taxon>Chaetothyriomycetidae</taxon>
        <taxon>Chaetothyriales</taxon>
        <taxon>Herpotrichiellaceae</taxon>
        <taxon>Phialophora</taxon>
    </lineage>
</organism>
<keyword evidence="1" id="KW-1133">Transmembrane helix</keyword>